<protein>
    <submittedName>
        <fullName evidence="2">NAD(P)-dependent dehydrogenase, short-chain alcohol dehydrogenase family</fullName>
    </submittedName>
</protein>
<dbReference type="PANTHER" id="PTHR42879">
    <property type="entry name" value="3-OXOACYL-(ACYL-CARRIER-PROTEIN) REDUCTASE"/>
    <property type="match status" value="1"/>
</dbReference>
<evidence type="ECO:0000313" key="3">
    <source>
        <dbReference type="Proteomes" id="UP000198824"/>
    </source>
</evidence>
<dbReference type="PRINTS" id="PR00081">
    <property type="entry name" value="GDHRDH"/>
</dbReference>
<keyword evidence="3" id="KW-1185">Reference proteome</keyword>
<dbReference type="Pfam" id="PF13561">
    <property type="entry name" value="adh_short_C2"/>
    <property type="match status" value="1"/>
</dbReference>
<name>A0A1I6KFW0_9SPHN</name>
<proteinExistence type="inferred from homology"/>
<reference evidence="2 3" key="1">
    <citation type="submission" date="2016-10" db="EMBL/GenBank/DDBJ databases">
        <authorList>
            <person name="de Groot N.N."/>
        </authorList>
    </citation>
    <scope>NUCLEOTIDE SEQUENCE [LARGE SCALE GENOMIC DNA]</scope>
    <source>
        <strain evidence="2 3">S5-249</strain>
    </source>
</reference>
<evidence type="ECO:0000256" key="1">
    <source>
        <dbReference type="ARBA" id="ARBA00006484"/>
    </source>
</evidence>
<dbReference type="Proteomes" id="UP000198824">
    <property type="component" value="Unassembled WGS sequence"/>
</dbReference>
<dbReference type="STRING" id="1166337.SAMN05192580_1695"/>
<gene>
    <name evidence="2" type="ORF">SAMN05192580_1695</name>
</gene>
<dbReference type="SUPFAM" id="SSF51735">
    <property type="entry name" value="NAD(P)-binding Rossmann-fold domains"/>
    <property type="match status" value="1"/>
</dbReference>
<dbReference type="InterPro" id="IPR002347">
    <property type="entry name" value="SDR_fam"/>
</dbReference>
<accession>A0A1I6KFW0</accession>
<dbReference type="Gene3D" id="3.40.50.720">
    <property type="entry name" value="NAD(P)-binding Rossmann-like Domain"/>
    <property type="match status" value="1"/>
</dbReference>
<dbReference type="InterPro" id="IPR036291">
    <property type="entry name" value="NAD(P)-bd_dom_sf"/>
</dbReference>
<dbReference type="EMBL" id="FOZG01000001">
    <property type="protein sequence ID" value="SFR90119.1"/>
    <property type="molecule type" value="Genomic_DNA"/>
</dbReference>
<organism evidence="2 3">
    <name type="scientific">Sphingomonas jatrophae</name>
    <dbReference type="NCBI Taxonomy" id="1166337"/>
    <lineage>
        <taxon>Bacteria</taxon>
        <taxon>Pseudomonadati</taxon>
        <taxon>Pseudomonadota</taxon>
        <taxon>Alphaproteobacteria</taxon>
        <taxon>Sphingomonadales</taxon>
        <taxon>Sphingomonadaceae</taxon>
        <taxon>Sphingomonas</taxon>
    </lineage>
</organism>
<dbReference type="RefSeq" id="WP_165611245.1">
    <property type="nucleotide sequence ID" value="NZ_FOZG01000001.1"/>
</dbReference>
<evidence type="ECO:0000313" key="2">
    <source>
        <dbReference type="EMBL" id="SFR90119.1"/>
    </source>
</evidence>
<sequence>MPLSLTFRPGAILVSGGTGRVGEGVVRRLAEGGVPVLFTYRHDRDRAAAIERELCDAGHRVRAKMLDLSSPASIDAAFEAARSLGGGIAAVVSAGGPGVPFAKLADVPAVTLEAFLRADAMGIFRLVSRAVTEFRAVGGGPIVVCTTIANFRVVDFDGASPFSKGAVEALIRQVAAEEAGAGITCNGVAVSWVNDLDADAQIAAVADMPEPAFGHIVALIRQIEAQTRAKRPARTSEAGDLFAFLASEQARYVTGETVRFDGGFSL</sequence>
<dbReference type="InterPro" id="IPR050259">
    <property type="entry name" value="SDR"/>
</dbReference>
<dbReference type="AlphaFoldDB" id="A0A1I6KFW0"/>
<comment type="similarity">
    <text evidence="1">Belongs to the short-chain dehydrogenases/reductases (SDR) family.</text>
</comment>